<keyword evidence="2" id="KW-1015">Disulfide bond</keyword>
<accession>A0A9W9YT57</accession>
<proteinExistence type="predicted"/>
<dbReference type="SMART" id="SM00042">
    <property type="entry name" value="CUB"/>
    <property type="match status" value="1"/>
</dbReference>
<evidence type="ECO:0000313" key="6">
    <source>
        <dbReference type="Proteomes" id="UP001163046"/>
    </source>
</evidence>
<organism evidence="5 6">
    <name type="scientific">Desmophyllum pertusum</name>
    <dbReference type="NCBI Taxonomy" id="174260"/>
    <lineage>
        <taxon>Eukaryota</taxon>
        <taxon>Metazoa</taxon>
        <taxon>Cnidaria</taxon>
        <taxon>Anthozoa</taxon>
        <taxon>Hexacorallia</taxon>
        <taxon>Scleractinia</taxon>
        <taxon>Caryophylliina</taxon>
        <taxon>Caryophylliidae</taxon>
        <taxon>Desmophyllum</taxon>
    </lineage>
</organism>
<comment type="caution">
    <text evidence="5">The sequence shown here is derived from an EMBL/GenBank/DDBJ whole genome shotgun (WGS) entry which is preliminary data.</text>
</comment>
<feature type="domain" description="CUB" evidence="4">
    <location>
        <begin position="11"/>
        <end position="100"/>
    </location>
</feature>
<dbReference type="Gene3D" id="2.60.120.290">
    <property type="entry name" value="Spermadhesin, CUB domain"/>
    <property type="match status" value="1"/>
</dbReference>
<evidence type="ECO:0000256" key="3">
    <source>
        <dbReference type="PROSITE-ProRule" id="PRU00059"/>
    </source>
</evidence>
<comment type="caution">
    <text evidence="3">Lacks conserved residue(s) required for the propagation of feature annotation.</text>
</comment>
<gene>
    <name evidence="5" type="ORF">OS493_013272</name>
</gene>
<keyword evidence="1" id="KW-0677">Repeat</keyword>
<dbReference type="Proteomes" id="UP001163046">
    <property type="component" value="Unassembled WGS sequence"/>
</dbReference>
<dbReference type="PROSITE" id="PS01180">
    <property type="entry name" value="CUB"/>
    <property type="match status" value="1"/>
</dbReference>
<evidence type="ECO:0000256" key="1">
    <source>
        <dbReference type="ARBA" id="ARBA00022737"/>
    </source>
</evidence>
<dbReference type="InterPro" id="IPR000859">
    <property type="entry name" value="CUB_dom"/>
</dbReference>
<evidence type="ECO:0000259" key="4">
    <source>
        <dbReference type="PROSITE" id="PS01180"/>
    </source>
</evidence>
<dbReference type="AlphaFoldDB" id="A0A9W9YT57"/>
<dbReference type="CDD" id="cd00041">
    <property type="entry name" value="CUB"/>
    <property type="match status" value="1"/>
</dbReference>
<dbReference type="EMBL" id="MU827307">
    <property type="protein sequence ID" value="KAJ7362178.1"/>
    <property type="molecule type" value="Genomic_DNA"/>
</dbReference>
<dbReference type="PANTHER" id="PTHR24251:SF37">
    <property type="entry name" value="CUB DOMAIN-CONTAINING PROTEIN"/>
    <property type="match status" value="1"/>
</dbReference>
<dbReference type="InterPro" id="IPR035914">
    <property type="entry name" value="Sperma_CUB_dom_sf"/>
</dbReference>
<dbReference type="SUPFAM" id="SSF49854">
    <property type="entry name" value="Spermadhesin, CUB domain"/>
    <property type="match status" value="1"/>
</dbReference>
<protein>
    <recommendedName>
        <fullName evidence="4">CUB domain-containing protein</fullName>
    </recommendedName>
</protein>
<evidence type="ECO:0000313" key="5">
    <source>
        <dbReference type="EMBL" id="KAJ7362178.1"/>
    </source>
</evidence>
<dbReference type="OrthoDB" id="5985384at2759"/>
<keyword evidence="6" id="KW-1185">Reference proteome</keyword>
<reference evidence="5" key="1">
    <citation type="submission" date="2023-01" db="EMBL/GenBank/DDBJ databases">
        <title>Genome assembly of the deep-sea coral Lophelia pertusa.</title>
        <authorList>
            <person name="Herrera S."/>
            <person name="Cordes E."/>
        </authorList>
    </citation>
    <scope>NUCLEOTIDE SEQUENCE</scope>
    <source>
        <strain evidence="5">USNM1676648</strain>
        <tissue evidence="5">Polyp</tissue>
    </source>
</reference>
<name>A0A9W9YT57_9CNID</name>
<sequence>MTPFVNVTSSCANLLRSQTNTDGRIESNQISTTYTDNMDCQWNISSNAALELVFHRFRTEASADYVRVYNGGSSSSPLIGRFSGSSIPAPIATSSNKLYVSSRLMVRELTQGLVLVTEV</sequence>
<dbReference type="Pfam" id="PF00431">
    <property type="entry name" value="CUB"/>
    <property type="match status" value="1"/>
</dbReference>
<evidence type="ECO:0000256" key="2">
    <source>
        <dbReference type="ARBA" id="ARBA00023157"/>
    </source>
</evidence>
<dbReference type="PANTHER" id="PTHR24251">
    <property type="entry name" value="OVOCHYMASE-RELATED"/>
    <property type="match status" value="1"/>
</dbReference>